<organism evidence="1 2">
    <name type="scientific">Limosilactobacillus albertensis</name>
    <dbReference type="NCBI Taxonomy" id="2759752"/>
    <lineage>
        <taxon>Bacteria</taxon>
        <taxon>Bacillati</taxon>
        <taxon>Bacillota</taxon>
        <taxon>Bacilli</taxon>
        <taxon>Lactobacillales</taxon>
        <taxon>Lactobacillaceae</taxon>
        <taxon>Limosilactobacillus</taxon>
    </lineage>
</organism>
<dbReference type="RefSeq" id="WP_182601914.1">
    <property type="nucleotide sequence ID" value="NZ_JACIVD010000047.1"/>
</dbReference>
<evidence type="ECO:0000313" key="1">
    <source>
        <dbReference type="EMBL" id="MBB1122703.1"/>
    </source>
</evidence>
<accession>A0A839GX62</accession>
<name>A0A839GX62_9LACO</name>
<reference evidence="1 2" key="1">
    <citation type="submission" date="2020-07" db="EMBL/GenBank/DDBJ databases">
        <title>Description of Limosilactobacillus balticus sp. nov., Limosilactobacillus agrestis sp. nov., Limosilactobacillus albertensis sp. nov., Limosilactobacillus rudii sp. nov., Limosilactobacillus fastidiosus sp. nov., five novel Limosilactobacillus species isolated from the vertebrate gastrointestinal tract, and proposal of 6 subspecies of Limosilactobacillus reuteri adapted to the gastrointestinal tract of specific vertebrate hosts.</title>
        <authorList>
            <person name="Li F."/>
            <person name="Cheng C."/>
            <person name="Zheng J."/>
            <person name="Quevedo R.M."/>
            <person name="Li J."/>
            <person name="Roos S."/>
            <person name="Gaenzle M.G."/>
            <person name="Walter J."/>
        </authorList>
    </citation>
    <scope>NUCLEOTIDE SEQUENCE [LARGE SCALE GENOMIC DNA]</scope>
    <source>
        <strain evidence="1 2">Lr3000</strain>
    </source>
</reference>
<proteinExistence type="predicted"/>
<evidence type="ECO:0000313" key="2">
    <source>
        <dbReference type="Proteomes" id="UP000547628"/>
    </source>
</evidence>
<protein>
    <submittedName>
        <fullName evidence="1">Uncharacterized protein</fullName>
    </submittedName>
</protein>
<dbReference type="Proteomes" id="UP000547628">
    <property type="component" value="Unassembled WGS sequence"/>
</dbReference>
<dbReference type="EMBL" id="JACIVD010000047">
    <property type="protein sequence ID" value="MBB1122703.1"/>
    <property type="molecule type" value="Genomic_DNA"/>
</dbReference>
<sequence length="115" mass="13281">MQLDKDKLKKILSEMGYSVEFNSDTPGLYIGNKKYDWNSIIPNFLKNDKQFDTVYYSSKVRFTSTNSSSPSFISRPVAEYRYKGTVKNFTRSNSIYKVNITNKHVVRNFALGKAV</sequence>
<gene>
    <name evidence="1" type="ORF">H5S41_01810</name>
</gene>
<dbReference type="AlphaFoldDB" id="A0A839GX62"/>
<comment type="caution">
    <text evidence="1">The sequence shown here is derived from an EMBL/GenBank/DDBJ whole genome shotgun (WGS) entry which is preliminary data.</text>
</comment>